<evidence type="ECO:0000313" key="2">
    <source>
        <dbReference type="EMBL" id="VAW00948.1"/>
    </source>
</evidence>
<feature type="transmembrane region" description="Helical" evidence="1">
    <location>
        <begin position="184"/>
        <end position="206"/>
    </location>
</feature>
<dbReference type="Pfam" id="PF10067">
    <property type="entry name" value="DUF2306"/>
    <property type="match status" value="1"/>
</dbReference>
<dbReference type="AlphaFoldDB" id="A0A3B0S7J2"/>
<feature type="transmembrane region" description="Helical" evidence="1">
    <location>
        <begin position="93"/>
        <end position="112"/>
    </location>
</feature>
<accession>A0A3B0S7J2</accession>
<feature type="transmembrane region" description="Helical" evidence="1">
    <location>
        <begin position="20"/>
        <end position="39"/>
    </location>
</feature>
<keyword evidence="1" id="KW-1133">Transmembrane helix</keyword>
<name>A0A3B0S7J2_9ZZZZ</name>
<keyword evidence="1" id="KW-0472">Membrane</keyword>
<proteinExistence type="predicted"/>
<feature type="transmembrane region" description="Helical" evidence="1">
    <location>
        <begin position="124"/>
        <end position="143"/>
    </location>
</feature>
<keyword evidence="1" id="KW-0812">Transmembrane</keyword>
<protein>
    <submittedName>
        <fullName evidence="2">Membrane protein, putative</fullName>
    </submittedName>
</protein>
<gene>
    <name evidence="2" type="ORF">MNBD_ALPHA08-1204</name>
</gene>
<sequence>MSPATPVVPSHSAKPRIAMALLALFSVVVALVSLRFLILGLEPAFVGMIDHVRERRLAFLAHVTAAPLALGFGVLQFFPGLRARRPALHRWTGRFYVAMVVAGGVSGLVLAFDTVGGPISGWGFGVLSVLWLGTTFQALRFAMKRHLIEHRRWMIYSFALTFAAVTLRLQLGFAIGVLQIDYATASMILAWSCWIPNLLFAQWWIARNPGLPVPVKAGAS</sequence>
<feature type="transmembrane region" description="Helical" evidence="1">
    <location>
        <begin position="59"/>
        <end position="81"/>
    </location>
</feature>
<reference evidence="2" key="1">
    <citation type="submission" date="2018-06" db="EMBL/GenBank/DDBJ databases">
        <authorList>
            <person name="Zhirakovskaya E."/>
        </authorList>
    </citation>
    <scope>NUCLEOTIDE SEQUENCE</scope>
</reference>
<evidence type="ECO:0000256" key="1">
    <source>
        <dbReference type="SAM" id="Phobius"/>
    </source>
</evidence>
<dbReference type="EMBL" id="UOEC01000181">
    <property type="protein sequence ID" value="VAW00948.1"/>
    <property type="molecule type" value="Genomic_DNA"/>
</dbReference>
<dbReference type="InterPro" id="IPR018750">
    <property type="entry name" value="DUF2306_membrane"/>
</dbReference>
<feature type="transmembrane region" description="Helical" evidence="1">
    <location>
        <begin position="155"/>
        <end position="178"/>
    </location>
</feature>
<organism evidence="2">
    <name type="scientific">hydrothermal vent metagenome</name>
    <dbReference type="NCBI Taxonomy" id="652676"/>
    <lineage>
        <taxon>unclassified sequences</taxon>
        <taxon>metagenomes</taxon>
        <taxon>ecological metagenomes</taxon>
    </lineage>
</organism>